<reference evidence="2 3" key="1">
    <citation type="journal article" date="2021" name="DNA Res.">
        <title>Genome analysis of Candida subhashii reveals its hybrid nature and dual mitochondrial genome conformations.</title>
        <authorList>
            <person name="Mixao V."/>
            <person name="Hegedusova E."/>
            <person name="Saus E."/>
            <person name="Pryszcz L.P."/>
            <person name="Cillingova A."/>
            <person name="Nosek J."/>
            <person name="Gabaldon T."/>
        </authorList>
    </citation>
    <scope>NUCLEOTIDE SEQUENCE [LARGE SCALE GENOMIC DNA]</scope>
    <source>
        <strain evidence="2 3">CBS 10753</strain>
    </source>
</reference>
<dbReference type="OrthoDB" id="10263741at2759"/>
<gene>
    <name evidence="2" type="ORF">J8A68_003325</name>
</gene>
<feature type="domain" description="DM2" evidence="1">
    <location>
        <begin position="249"/>
        <end position="287"/>
    </location>
</feature>
<organism evidence="2 3">
    <name type="scientific">[Candida] subhashii</name>
    <dbReference type="NCBI Taxonomy" id="561895"/>
    <lineage>
        <taxon>Eukaryota</taxon>
        <taxon>Fungi</taxon>
        <taxon>Dikarya</taxon>
        <taxon>Ascomycota</taxon>
        <taxon>Saccharomycotina</taxon>
        <taxon>Pichiomycetes</taxon>
        <taxon>Debaryomycetaceae</taxon>
        <taxon>Spathaspora</taxon>
    </lineage>
</organism>
<dbReference type="Pfam" id="PF02201">
    <property type="entry name" value="SWIB"/>
    <property type="match status" value="1"/>
</dbReference>
<dbReference type="InterPro" id="IPR003121">
    <property type="entry name" value="SWIB_MDM2_domain"/>
</dbReference>
<dbReference type="CDD" id="cd10568">
    <property type="entry name" value="SWIB_like"/>
    <property type="match status" value="1"/>
</dbReference>
<dbReference type="AlphaFoldDB" id="A0A8J5QHH5"/>
<evidence type="ECO:0000259" key="1">
    <source>
        <dbReference type="Pfam" id="PF02201"/>
    </source>
</evidence>
<dbReference type="EMBL" id="JAGSYN010000144">
    <property type="protein sequence ID" value="KAG7663147.1"/>
    <property type="molecule type" value="Genomic_DNA"/>
</dbReference>
<accession>A0A8J5QHH5</accession>
<dbReference type="RefSeq" id="XP_049263379.1">
    <property type="nucleotide sequence ID" value="XM_049407170.1"/>
</dbReference>
<sequence>MPAVPPPIRHQQYPPQMQVPVQQQQVQAAAAAQAQMAAAAQAAAANKPRPNVAGIPTISYSPTDITIPPALYDKVPNLDQYKRLKEAEERIDLLISRKALDFQSIQQKTIHPSEYKGETGILRVFVYNTCENQPWQKQLLQENGLAIPDPTTSESNWTMRVEGRFISDSATSTGESEFLKFSSFLSAISIDLIPNDDYPNTQSNIIEWRDDGVDKNPANASFDGLDIKRNGIYNIKSKIAILVKSPSAKLRLSEEMAQFTGKQECTQQELMYLIWQYVLYKNLFRKTENYTEVAAVETSSIRDPTNTANQDEPEDDLTLVQCDSILLDLLKVPTFKFSDLYRLLQPHFRPREPIIIEYEVNTRKSTTLGECVIDIPVELPINLSRAQKELVEVNKVAIENLAKADATIQQLNQRISLGIVALQNANLRENFYRELSEDPTGFVEKWIESQSKTLKALKSDEGYDEELVRHAKYFQENEDLIKEKIDLLLGSGRF</sequence>
<comment type="caution">
    <text evidence="2">The sequence shown here is derived from an EMBL/GenBank/DDBJ whole genome shotgun (WGS) entry which is preliminary data.</text>
</comment>
<protein>
    <submittedName>
        <fullName evidence="2">SNF12</fullName>
    </submittedName>
</protein>
<evidence type="ECO:0000313" key="2">
    <source>
        <dbReference type="EMBL" id="KAG7663147.1"/>
    </source>
</evidence>
<evidence type="ECO:0000313" key="3">
    <source>
        <dbReference type="Proteomes" id="UP000694255"/>
    </source>
</evidence>
<dbReference type="PANTHER" id="PTHR13844">
    <property type="entry name" value="SWI/SNF-RELATED MATRIX-ASSOCIATED ACTIN-DEPENDENT REGULATOR OF CHROMATIN SUBFAMILY D"/>
    <property type="match status" value="1"/>
</dbReference>
<proteinExistence type="predicted"/>
<keyword evidence="3" id="KW-1185">Reference proteome</keyword>
<dbReference type="GeneID" id="73470126"/>
<name>A0A8J5QHH5_9ASCO</name>
<dbReference type="Proteomes" id="UP000694255">
    <property type="component" value="Unassembled WGS sequence"/>
</dbReference>